<evidence type="ECO:0000256" key="12">
    <source>
        <dbReference type="ARBA" id="ARBA00049248"/>
    </source>
</evidence>
<dbReference type="PANTHER" id="PTHR42802:SF1">
    <property type="entry name" value="L-ORNITHINE N(5)-MONOOXYGENASE"/>
    <property type="match status" value="1"/>
</dbReference>
<gene>
    <name evidence="14" type="ORF">H2204_006257</name>
</gene>
<feature type="region of interest" description="Disordered" evidence="13">
    <location>
        <begin position="444"/>
        <end position="467"/>
    </location>
</feature>
<accession>A0AA38Y446</accession>
<evidence type="ECO:0000256" key="6">
    <source>
        <dbReference type="ARBA" id="ARBA00022630"/>
    </source>
</evidence>
<dbReference type="AlphaFoldDB" id="A0AA38Y446"/>
<comment type="catalytic activity">
    <reaction evidence="12">
        <text>L-ornithine + NADH + O2 = N(5)-hydroxy-L-ornithine + NAD(+) + H2O</text>
        <dbReference type="Rhea" id="RHEA:41512"/>
        <dbReference type="ChEBI" id="CHEBI:15377"/>
        <dbReference type="ChEBI" id="CHEBI:15379"/>
        <dbReference type="ChEBI" id="CHEBI:46911"/>
        <dbReference type="ChEBI" id="CHEBI:57540"/>
        <dbReference type="ChEBI" id="CHEBI:57945"/>
        <dbReference type="ChEBI" id="CHEBI:78275"/>
        <dbReference type="EC" id="1.14.13.196"/>
    </reaction>
</comment>
<comment type="pathway">
    <text evidence="2">Siderophore biosynthesis.</text>
</comment>
<dbReference type="Gene3D" id="3.50.50.60">
    <property type="entry name" value="FAD/NAD(P)-binding domain"/>
    <property type="match status" value="1"/>
</dbReference>
<evidence type="ECO:0000256" key="3">
    <source>
        <dbReference type="ARBA" id="ARBA00007588"/>
    </source>
</evidence>
<evidence type="ECO:0000256" key="5">
    <source>
        <dbReference type="ARBA" id="ARBA00018612"/>
    </source>
</evidence>
<comment type="similarity">
    <text evidence="3">Belongs to the lysine N(6)-hydroxylase/L-ornithine N(5)-oxygenase family.</text>
</comment>
<evidence type="ECO:0000256" key="11">
    <source>
        <dbReference type="ARBA" id="ARBA00047598"/>
    </source>
</evidence>
<evidence type="ECO:0000256" key="9">
    <source>
        <dbReference type="ARBA" id="ARBA00023002"/>
    </source>
</evidence>
<evidence type="ECO:0000313" key="15">
    <source>
        <dbReference type="Proteomes" id="UP001172681"/>
    </source>
</evidence>
<comment type="catalytic activity">
    <reaction evidence="11">
        <text>L-ornithine + NADPH + O2 = N(5)-hydroxy-L-ornithine + NADP(+) + H2O</text>
        <dbReference type="Rhea" id="RHEA:41508"/>
        <dbReference type="ChEBI" id="CHEBI:15377"/>
        <dbReference type="ChEBI" id="CHEBI:15379"/>
        <dbReference type="ChEBI" id="CHEBI:46911"/>
        <dbReference type="ChEBI" id="CHEBI:57783"/>
        <dbReference type="ChEBI" id="CHEBI:58349"/>
        <dbReference type="ChEBI" id="CHEBI:78275"/>
        <dbReference type="EC" id="1.14.13.196"/>
    </reaction>
</comment>
<evidence type="ECO:0000313" key="14">
    <source>
        <dbReference type="EMBL" id="KAJ9634432.1"/>
    </source>
</evidence>
<evidence type="ECO:0000256" key="8">
    <source>
        <dbReference type="ARBA" id="ARBA00022857"/>
    </source>
</evidence>
<dbReference type="Proteomes" id="UP001172681">
    <property type="component" value="Unassembled WGS sequence"/>
</dbReference>
<dbReference type="PANTHER" id="PTHR42802">
    <property type="entry name" value="MONOOXYGENASE"/>
    <property type="match status" value="1"/>
</dbReference>
<evidence type="ECO:0000256" key="2">
    <source>
        <dbReference type="ARBA" id="ARBA00004924"/>
    </source>
</evidence>
<comment type="cofactor">
    <cofactor evidence="1">
        <name>FAD</name>
        <dbReference type="ChEBI" id="CHEBI:57692"/>
    </cofactor>
</comment>
<evidence type="ECO:0000256" key="1">
    <source>
        <dbReference type="ARBA" id="ARBA00001974"/>
    </source>
</evidence>
<dbReference type="InterPro" id="IPR025700">
    <property type="entry name" value="Lys/Orn_oxygenase"/>
</dbReference>
<sequence length="467" mass="52595">MYMHDVNFWMANNSIQAFEMVSSTQYNSEALDLICIGFGVTALSLAVALHEKKSLDNALFLETQPQSSWKPYPDIPSERLRTSFLNDLITSENPRSRFTFMNYLHATNRLIVYANSSRITPSRELFAEYLRWCADNLHVRKEFSKKVDKIVPVKNSTGRVSSWKVFFVDVATGKLEVAEAKQVICATEPEPRVPAILSQAHVRPVVAHSTETLEVVPASLKRTGGRGRIAIVGDGQSAAEVFDYVQSIRGDHQTIWYTRENVFRTSDGSPFLQDVVRQPATSAARILPAELRRQALDLRSSEVDDELLRTIYDSQYRQSVKQSDPSKWQHQIKVGRELTSAERMTGDKVVLGFKTSGDEERHTDSYDLVIAATGFVKTDHQAIMQQLFELVEGPGISVDRNYQVNFRSGMLARGCGLWLQGSIGEANNDDEAVFPTLAERSRRAVESIVQQRQQPSESSVEERSARL</sequence>
<evidence type="ECO:0000256" key="13">
    <source>
        <dbReference type="SAM" id="MobiDB-lite"/>
    </source>
</evidence>
<dbReference type="GO" id="GO:0006879">
    <property type="term" value="P:intracellular iron ion homeostasis"/>
    <property type="evidence" value="ECO:0007669"/>
    <property type="project" value="TreeGrafter"/>
</dbReference>
<keyword evidence="6" id="KW-0285">Flavoprotein</keyword>
<dbReference type="Pfam" id="PF13434">
    <property type="entry name" value="Lys_Orn_oxgnase"/>
    <property type="match status" value="1"/>
</dbReference>
<dbReference type="SUPFAM" id="SSF51905">
    <property type="entry name" value="FAD/NAD(P)-binding domain"/>
    <property type="match status" value="1"/>
</dbReference>
<dbReference type="InterPro" id="IPR036188">
    <property type="entry name" value="FAD/NAD-bd_sf"/>
</dbReference>
<evidence type="ECO:0000256" key="4">
    <source>
        <dbReference type="ARBA" id="ARBA00012881"/>
    </source>
</evidence>
<keyword evidence="7" id="KW-0274">FAD</keyword>
<protein>
    <recommendedName>
        <fullName evidence="5">L-ornithine N(5)-monooxygenase</fullName>
        <ecNumber evidence="4">1.14.13.196</ecNumber>
    </recommendedName>
    <alternativeName>
        <fullName evidence="10">L-ornithine N(5)-oxygenase</fullName>
    </alternativeName>
</protein>
<feature type="compositionally biased region" description="Polar residues" evidence="13">
    <location>
        <begin position="448"/>
        <end position="458"/>
    </location>
</feature>
<comment type="caution">
    <text evidence="14">The sequence shown here is derived from an EMBL/GenBank/DDBJ whole genome shotgun (WGS) entry which is preliminary data.</text>
</comment>
<evidence type="ECO:0000256" key="7">
    <source>
        <dbReference type="ARBA" id="ARBA00022827"/>
    </source>
</evidence>
<keyword evidence="9" id="KW-0560">Oxidoreductase</keyword>
<evidence type="ECO:0000256" key="10">
    <source>
        <dbReference type="ARBA" id="ARBA00030351"/>
    </source>
</evidence>
<keyword evidence="8" id="KW-0521">NADP</keyword>
<proteinExistence type="inferred from homology"/>
<dbReference type="EMBL" id="JAPDRN010000038">
    <property type="protein sequence ID" value="KAJ9634432.1"/>
    <property type="molecule type" value="Genomic_DNA"/>
</dbReference>
<organism evidence="14 15">
    <name type="scientific">Knufia peltigerae</name>
    <dbReference type="NCBI Taxonomy" id="1002370"/>
    <lineage>
        <taxon>Eukaryota</taxon>
        <taxon>Fungi</taxon>
        <taxon>Dikarya</taxon>
        <taxon>Ascomycota</taxon>
        <taxon>Pezizomycotina</taxon>
        <taxon>Eurotiomycetes</taxon>
        <taxon>Chaetothyriomycetidae</taxon>
        <taxon>Chaetothyriales</taxon>
        <taxon>Trichomeriaceae</taxon>
        <taxon>Knufia</taxon>
    </lineage>
</organism>
<dbReference type="EC" id="1.14.13.196" evidence="4"/>
<name>A0AA38Y446_9EURO</name>
<dbReference type="GO" id="GO:0016491">
    <property type="term" value="F:oxidoreductase activity"/>
    <property type="evidence" value="ECO:0007669"/>
    <property type="project" value="UniProtKB-KW"/>
</dbReference>
<reference evidence="14" key="1">
    <citation type="submission" date="2022-10" db="EMBL/GenBank/DDBJ databases">
        <title>Culturing micro-colonial fungi from biological soil crusts in the Mojave desert and describing Neophaeococcomyces mojavensis, and introducing the new genera and species Taxawa tesnikishii.</title>
        <authorList>
            <person name="Kurbessoian T."/>
            <person name="Stajich J.E."/>
        </authorList>
    </citation>
    <scope>NUCLEOTIDE SEQUENCE</scope>
    <source>
        <strain evidence="14">TK_35</strain>
    </source>
</reference>
<keyword evidence="15" id="KW-1185">Reference proteome</keyword>